<dbReference type="EMBL" id="AP019552">
    <property type="protein sequence ID" value="BBJ29068.1"/>
    <property type="molecule type" value="Genomic_DNA"/>
</dbReference>
<evidence type="ECO:0000259" key="2">
    <source>
        <dbReference type="PROSITE" id="PS51832"/>
    </source>
</evidence>
<dbReference type="InterPro" id="IPR003607">
    <property type="entry name" value="HD/PDEase_dom"/>
</dbReference>
<keyword evidence="3" id="KW-0614">Plasmid</keyword>
<feature type="domain" description="HD" evidence="1">
    <location>
        <begin position="457"/>
        <end position="579"/>
    </location>
</feature>
<dbReference type="InterPro" id="IPR000014">
    <property type="entry name" value="PAS"/>
</dbReference>
<dbReference type="PROSITE" id="PS51831">
    <property type="entry name" value="HD"/>
    <property type="match status" value="1"/>
</dbReference>
<dbReference type="RefSeq" id="WP_161849025.1">
    <property type="nucleotide sequence ID" value="NZ_AP019552.1"/>
</dbReference>
<accession>A0A6N4TDK0</accession>
<dbReference type="PANTHER" id="PTHR43155:SF2">
    <property type="entry name" value="CYCLIC DI-GMP PHOSPHODIESTERASE PA4108"/>
    <property type="match status" value="1"/>
</dbReference>
<dbReference type="PANTHER" id="PTHR43155">
    <property type="entry name" value="CYCLIC DI-GMP PHOSPHODIESTERASE PA4108-RELATED"/>
    <property type="match status" value="1"/>
</dbReference>
<dbReference type="InterPro" id="IPR029016">
    <property type="entry name" value="GAF-like_dom_sf"/>
</dbReference>
<keyword evidence="4" id="KW-1185">Reference proteome</keyword>
<evidence type="ECO:0000259" key="1">
    <source>
        <dbReference type="PROSITE" id="PS51831"/>
    </source>
</evidence>
<dbReference type="PROSITE" id="PS51832">
    <property type="entry name" value="HD_GYP"/>
    <property type="match status" value="1"/>
</dbReference>
<dbReference type="Pfam" id="PF13426">
    <property type="entry name" value="PAS_9"/>
    <property type="match status" value="1"/>
</dbReference>
<dbReference type="SUPFAM" id="SSF55785">
    <property type="entry name" value="PYP-like sensor domain (PAS domain)"/>
    <property type="match status" value="1"/>
</dbReference>
<evidence type="ECO:0000313" key="3">
    <source>
        <dbReference type="EMBL" id="BBJ29068.1"/>
    </source>
</evidence>
<feature type="domain" description="HD-GYP" evidence="2">
    <location>
        <begin position="435"/>
        <end position="630"/>
    </location>
</feature>
<dbReference type="InterPro" id="IPR006674">
    <property type="entry name" value="HD_domain"/>
</dbReference>
<dbReference type="NCBIfam" id="TIGR00229">
    <property type="entry name" value="sensory_box"/>
    <property type="match status" value="1"/>
</dbReference>
<dbReference type="InterPro" id="IPR037522">
    <property type="entry name" value="HD_GYP_dom"/>
</dbReference>
<reference evidence="4" key="1">
    <citation type="submission" date="2019-04" db="EMBL/GenBank/DDBJ databases">
        <title>NAS-01 Genome Sequencing.</title>
        <authorList>
            <person name="Kato S."/>
            <person name="Itoh T."/>
            <person name="Ohkuma M."/>
        </authorList>
    </citation>
    <scope>NUCLEOTIDE SEQUENCE [LARGE SCALE GENOMIC DNA]</scope>
    <source>
        <strain evidence="4">NAS-01</strain>
        <plasmid evidence="4">pATS1</plasmid>
    </source>
</reference>
<dbReference type="InterPro" id="IPR003018">
    <property type="entry name" value="GAF"/>
</dbReference>
<dbReference type="SMART" id="SM00065">
    <property type="entry name" value="GAF"/>
    <property type="match status" value="1"/>
</dbReference>
<dbReference type="InterPro" id="IPR006675">
    <property type="entry name" value="HDIG_dom"/>
</dbReference>
<dbReference type="SUPFAM" id="SSF109604">
    <property type="entry name" value="HD-domain/PDEase-like"/>
    <property type="match status" value="1"/>
</dbReference>
<dbReference type="Pfam" id="PF13185">
    <property type="entry name" value="GAF_2"/>
    <property type="match status" value="1"/>
</dbReference>
<proteinExistence type="predicted"/>
<dbReference type="Proteomes" id="UP000463916">
    <property type="component" value="Plasmid pATS1"/>
</dbReference>
<dbReference type="KEGG" id="asac:ATHSA_p10021"/>
<dbReference type="AlphaFoldDB" id="A0A6N4TDK0"/>
<dbReference type="Gene3D" id="1.10.3210.10">
    <property type="entry name" value="Hypothetical protein af1432"/>
    <property type="match status" value="1"/>
</dbReference>
<name>A0A6N4TDK0_9BACT</name>
<dbReference type="Gene3D" id="3.30.450.20">
    <property type="entry name" value="PAS domain"/>
    <property type="match status" value="1"/>
</dbReference>
<dbReference type="CDD" id="cd00077">
    <property type="entry name" value="HDc"/>
    <property type="match status" value="1"/>
</dbReference>
<sequence>MANLERYFRMLSECNQILLRAEDENTLARQICDAIVNIGGFDSAFVGLLKGDRLNLEISSGVLKQYADKIKIEPDNPQYSSGASGRALKDGQTHIYNDVTYEKDYDVYRDIINETGLKANMAVAIKVDEKIIGTIGVYSKIPGIFTDIEKRLFEELAGDLAYGITAMRSKKRIEKLNEILKSIRMANQRIAKEDNLDNLLEGFCKDLESARFYHGVAIYSEGKIYCAGDCCPVIKECIKSGELEKCTDEFQVIDYKCPVHPDSKPACIKKAYGTLFVCGREEIFDDPEQVSLLEELAGDLGVGIERILNRSDALTFGRIVQNLSEEIHIVDPDTLKYKLVNPITLRRLGYTFNEIKEIKASDVKTDLTFDEIKEMLEPLRRHEKEYVQFETIHKRKDGTTYPVMISVFYNDDPVNPSYVAIATDLSGIKGMELKINSLVDSLVIALSDMVEVKDPYTAGHQRRVSMLAVRIGKEMGLKDEEIKEIEIAGLLHDIGKISIPLDILTKPSKLKKTEFELIKDHVEEGYKILRRIKDFETVATMVRQHHERINGSGYPLEIKGDKMAIGGKILAVADVVEAMSSHRPYRAALGIEAALEEINDNIGILYDEDVVKACNRVFDSGWTFDTPEND</sequence>
<gene>
    <name evidence="3" type="ORF">ATHSA_p10021</name>
</gene>
<dbReference type="InterPro" id="IPR035965">
    <property type="entry name" value="PAS-like_dom_sf"/>
</dbReference>
<evidence type="ECO:0000313" key="4">
    <source>
        <dbReference type="Proteomes" id="UP000463916"/>
    </source>
</evidence>
<protein>
    <submittedName>
        <fullName evidence="3">3'3'-cGAMP-specific phosphodiesterase 3</fullName>
    </submittedName>
</protein>
<dbReference type="OrthoDB" id="49429at2"/>
<dbReference type="Gene3D" id="3.30.450.40">
    <property type="match status" value="1"/>
</dbReference>
<dbReference type="SMART" id="SM00471">
    <property type="entry name" value="HDc"/>
    <property type="match status" value="1"/>
</dbReference>
<organism evidence="3 4">
    <name type="scientific">Athalassotoga saccharophila</name>
    <dbReference type="NCBI Taxonomy" id="1441386"/>
    <lineage>
        <taxon>Bacteria</taxon>
        <taxon>Thermotogati</taxon>
        <taxon>Thermotogota</taxon>
        <taxon>Thermotogae</taxon>
        <taxon>Mesoaciditogales</taxon>
        <taxon>Mesoaciditogaceae</taxon>
        <taxon>Athalassotoga</taxon>
    </lineage>
</organism>
<dbReference type="SUPFAM" id="SSF55781">
    <property type="entry name" value="GAF domain-like"/>
    <property type="match status" value="1"/>
</dbReference>
<geneLocation type="plasmid" evidence="3 4">
    <name>pATS1</name>
</geneLocation>
<dbReference type="Pfam" id="PF13487">
    <property type="entry name" value="HD_5"/>
    <property type="match status" value="1"/>
</dbReference>
<dbReference type="NCBIfam" id="TIGR00277">
    <property type="entry name" value="HDIG"/>
    <property type="match status" value="1"/>
</dbReference>